<evidence type="ECO:0000256" key="12">
    <source>
        <dbReference type="ARBA" id="ARBA00023239"/>
    </source>
</evidence>
<dbReference type="GO" id="GO:0016301">
    <property type="term" value="F:kinase activity"/>
    <property type="evidence" value="ECO:0007669"/>
    <property type="project" value="UniProtKB-KW"/>
</dbReference>
<dbReference type="EMBL" id="CP014265">
    <property type="protein sequence ID" value="AMK16018.1"/>
    <property type="molecule type" value="Genomic_DNA"/>
</dbReference>
<keyword evidence="7 17" id="KW-0067">ATP-binding</keyword>
<dbReference type="Proteomes" id="UP000183442">
    <property type="component" value="Unassembled WGS sequence"/>
</dbReference>
<dbReference type="PATRIC" id="fig|294671.3.peg.1522"/>
<feature type="domain" description="YjeF N-terminal" evidence="21">
    <location>
        <begin position="1"/>
        <end position="225"/>
    </location>
</feature>
<dbReference type="HAMAP" id="MF_01965">
    <property type="entry name" value="NADHX_dehydratase"/>
    <property type="match status" value="1"/>
</dbReference>
<comment type="catalytic activity">
    <reaction evidence="2 18 19">
        <text>(6R)-NADPHX = (6S)-NADPHX</text>
        <dbReference type="Rhea" id="RHEA:32227"/>
        <dbReference type="ChEBI" id="CHEBI:64076"/>
        <dbReference type="ChEBI" id="CHEBI:64077"/>
        <dbReference type="EC" id="5.1.99.6"/>
    </reaction>
</comment>
<feature type="domain" description="YjeF C-terminal" evidence="20">
    <location>
        <begin position="227"/>
        <end position="523"/>
    </location>
</feature>
<dbReference type="GO" id="GO:0046496">
    <property type="term" value="P:nicotinamide nucleotide metabolic process"/>
    <property type="evidence" value="ECO:0007669"/>
    <property type="project" value="UniProtKB-UniRule"/>
</dbReference>
<evidence type="ECO:0000256" key="7">
    <source>
        <dbReference type="ARBA" id="ARBA00022840"/>
    </source>
</evidence>
<dbReference type="GO" id="GO:0046872">
    <property type="term" value="F:metal ion binding"/>
    <property type="evidence" value="ECO:0007669"/>
    <property type="project" value="UniProtKB-UniRule"/>
</dbReference>
<comment type="catalytic activity">
    <reaction evidence="1 18 19">
        <text>(6R)-NADHX = (6S)-NADHX</text>
        <dbReference type="Rhea" id="RHEA:32215"/>
        <dbReference type="ChEBI" id="CHEBI:64074"/>
        <dbReference type="ChEBI" id="CHEBI:64075"/>
        <dbReference type="EC" id="5.1.99.6"/>
    </reaction>
</comment>
<dbReference type="GO" id="GO:0052856">
    <property type="term" value="F:NAD(P)HX epimerase activity"/>
    <property type="evidence" value="ECO:0007669"/>
    <property type="project" value="UniProtKB-UniRule"/>
</dbReference>
<evidence type="ECO:0000256" key="1">
    <source>
        <dbReference type="ARBA" id="ARBA00000013"/>
    </source>
</evidence>
<dbReference type="EMBL" id="FOTL01000028">
    <property type="protein sequence ID" value="SFL69399.1"/>
    <property type="molecule type" value="Genomic_DNA"/>
</dbReference>
<keyword evidence="6 17" id="KW-0547">Nucleotide-binding</keyword>
<reference evidence="25" key="3">
    <citation type="submission" date="2016-10" db="EMBL/GenBank/DDBJ databases">
        <authorList>
            <person name="Varghese N."/>
        </authorList>
    </citation>
    <scope>NUCLEOTIDE SEQUENCE [LARGE SCALE GENOMIC DNA]</scope>
    <source>
        <strain evidence="25">DSM 16632</strain>
    </source>
</reference>
<keyword evidence="24" id="KW-1185">Reference proteome</keyword>
<evidence type="ECO:0000256" key="4">
    <source>
        <dbReference type="ARBA" id="ARBA00009524"/>
    </source>
</evidence>
<comment type="catalytic activity">
    <reaction evidence="16 17 19">
        <text>(6S)-NADPHX + ADP = AMP + phosphate + NADPH + H(+)</text>
        <dbReference type="Rhea" id="RHEA:32235"/>
        <dbReference type="ChEBI" id="CHEBI:15378"/>
        <dbReference type="ChEBI" id="CHEBI:43474"/>
        <dbReference type="ChEBI" id="CHEBI:57783"/>
        <dbReference type="ChEBI" id="CHEBI:64076"/>
        <dbReference type="ChEBI" id="CHEBI:456215"/>
        <dbReference type="ChEBI" id="CHEBI:456216"/>
        <dbReference type="EC" id="4.2.1.136"/>
    </reaction>
</comment>
<dbReference type="Proteomes" id="UP000066376">
    <property type="component" value="Chromosome"/>
</dbReference>
<keyword evidence="22" id="KW-0418">Kinase</keyword>
<dbReference type="CDD" id="cd01171">
    <property type="entry name" value="YXKO-related"/>
    <property type="match status" value="1"/>
</dbReference>
<comment type="catalytic activity">
    <reaction evidence="15 17 19">
        <text>(6S)-NADHX + ADP = AMP + phosphate + NADH + H(+)</text>
        <dbReference type="Rhea" id="RHEA:32223"/>
        <dbReference type="ChEBI" id="CHEBI:15378"/>
        <dbReference type="ChEBI" id="CHEBI:43474"/>
        <dbReference type="ChEBI" id="CHEBI:57945"/>
        <dbReference type="ChEBI" id="CHEBI:64074"/>
        <dbReference type="ChEBI" id="CHEBI:456215"/>
        <dbReference type="ChEBI" id="CHEBI:456216"/>
        <dbReference type="EC" id="4.2.1.136"/>
    </reaction>
</comment>
<dbReference type="SUPFAM" id="SSF53613">
    <property type="entry name" value="Ribokinase-like"/>
    <property type="match status" value="1"/>
</dbReference>
<evidence type="ECO:0000259" key="20">
    <source>
        <dbReference type="PROSITE" id="PS51383"/>
    </source>
</evidence>
<feature type="binding site" evidence="18">
    <location>
        <begin position="57"/>
        <end position="61"/>
    </location>
    <ligand>
        <name>(6S)-NADPHX</name>
        <dbReference type="ChEBI" id="CHEBI:64076"/>
    </ligand>
</feature>
<evidence type="ECO:0000313" key="24">
    <source>
        <dbReference type="Proteomes" id="UP000066376"/>
    </source>
</evidence>
<dbReference type="Pfam" id="PF03853">
    <property type="entry name" value="YjeF_N"/>
    <property type="match status" value="1"/>
</dbReference>
<comment type="function">
    <text evidence="18">Catalyzes the epimerization of the S- and R-forms of NAD(P)HX, a damaged form of NAD(P)H that is a result of enzymatic or heat-dependent hydration. This is a prerequisite for the S-specific NAD(P)H-hydrate dehydratase to allow the repair of both epimers of NAD(P)HX.</text>
</comment>
<evidence type="ECO:0000256" key="3">
    <source>
        <dbReference type="ARBA" id="ARBA00006001"/>
    </source>
</evidence>
<keyword evidence="12 17" id="KW-0456">Lyase</keyword>
<feature type="binding site" evidence="17">
    <location>
        <position position="465"/>
    </location>
    <ligand>
        <name>(6S)-NADPHX</name>
        <dbReference type="ChEBI" id="CHEBI:64076"/>
    </ligand>
</feature>
<keyword evidence="11 18" id="KW-0413">Isomerase</keyword>
<comment type="function">
    <text evidence="17">Catalyzes the dehydration of the S-form of NAD(P)HX at the expense of ADP, which is converted to AMP. Together with NAD(P)HX epimerase, which catalyzes the epimerization of the S- and R-forms, the enzyme allows the repair of both epimers of NAD(P)HX, a damaged form of NAD(P)H that is a result of enzymatic or heat-dependent hydration.</text>
</comment>
<feature type="binding site" evidence="18">
    <location>
        <position position="136"/>
    </location>
    <ligand>
        <name>K(+)</name>
        <dbReference type="ChEBI" id="CHEBI:29103"/>
    </ligand>
</feature>
<dbReference type="GO" id="GO:0052855">
    <property type="term" value="F:ADP-dependent NAD(P)H-hydrate dehydratase activity"/>
    <property type="evidence" value="ECO:0007669"/>
    <property type="project" value="UniProtKB-UniRule"/>
</dbReference>
<keyword evidence="8 17" id="KW-0521">NADP</keyword>
<proteinExistence type="inferred from homology"/>
<evidence type="ECO:0000313" key="23">
    <source>
        <dbReference type="EMBL" id="SFL69399.1"/>
    </source>
</evidence>
<comment type="cofactor">
    <cofactor evidence="17">
        <name>Mg(2+)</name>
        <dbReference type="ChEBI" id="CHEBI:18420"/>
    </cofactor>
</comment>
<comment type="caution">
    <text evidence="17">Lacks conserved residue(s) required for the propagation of feature annotation.</text>
</comment>
<evidence type="ECO:0000256" key="18">
    <source>
        <dbReference type="HAMAP-Rule" id="MF_01966"/>
    </source>
</evidence>
<dbReference type="GeneID" id="28489772"/>
<dbReference type="PROSITE" id="PS51385">
    <property type="entry name" value="YJEF_N"/>
    <property type="match status" value="1"/>
</dbReference>
<feature type="binding site" evidence="18">
    <location>
        <position position="169"/>
    </location>
    <ligand>
        <name>(6S)-NADPHX</name>
        <dbReference type="ChEBI" id="CHEBI:64076"/>
    </ligand>
</feature>
<dbReference type="Pfam" id="PF01256">
    <property type="entry name" value="Carb_kinase"/>
    <property type="match status" value="1"/>
</dbReference>
<evidence type="ECO:0000256" key="13">
    <source>
        <dbReference type="ARBA" id="ARBA00023268"/>
    </source>
</evidence>
<dbReference type="InterPro" id="IPR029056">
    <property type="entry name" value="Ribokinase-like"/>
</dbReference>
<keyword evidence="9 18" id="KW-0630">Potassium</keyword>
<evidence type="ECO:0000256" key="2">
    <source>
        <dbReference type="ARBA" id="ARBA00000909"/>
    </source>
</evidence>
<gene>
    <name evidence="18" type="primary">nnrE</name>
    <name evidence="17" type="synonym">nnrD</name>
    <name evidence="23" type="ORF">SAMN02910297_01533</name>
    <name evidence="22" type="ORF">YLM1_1461</name>
</gene>
<protein>
    <recommendedName>
        <fullName evidence="19">Bifunctional NAD(P)H-hydrate repair enzyme</fullName>
    </recommendedName>
    <alternativeName>
        <fullName evidence="19">Nicotinamide nucleotide repair protein</fullName>
    </alternativeName>
    <domain>
        <recommendedName>
            <fullName evidence="19">ADP-dependent (S)-NAD(P)H-hydrate dehydratase</fullName>
            <ecNumber evidence="19">4.2.1.136</ecNumber>
        </recommendedName>
        <alternativeName>
            <fullName evidence="19">ADP-dependent NAD(P)HX dehydratase</fullName>
        </alternativeName>
    </domain>
    <domain>
        <recommendedName>
            <fullName evidence="19">NAD(P)H-hydrate epimerase</fullName>
            <ecNumber evidence="19">5.1.99.6</ecNumber>
        </recommendedName>
    </domain>
</protein>
<keyword evidence="22" id="KW-0808">Transferase</keyword>
<dbReference type="RefSeq" id="WP_067147922.1">
    <property type="nucleotide sequence ID" value="NZ_CP014265.1"/>
</dbReference>
<evidence type="ECO:0000256" key="9">
    <source>
        <dbReference type="ARBA" id="ARBA00022958"/>
    </source>
</evidence>
<evidence type="ECO:0000313" key="22">
    <source>
        <dbReference type="EMBL" id="AMK16018.1"/>
    </source>
</evidence>
<dbReference type="InterPro" id="IPR030677">
    <property type="entry name" value="Nnr"/>
</dbReference>
<dbReference type="OrthoDB" id="15148at2157"/>
<evidence type="ECO:0000256" key="5">
    <source>
        <dbReference type="ARBA" id="ARBA00022723"/>
    </source>
</evidence>
<dbReference type="Gene3D" id="3.40.1190.20">
    <property type="match status" value="1"/>
</dbReference>
<evidence type="ECO:0000256" key="11">
    <source>
        <dbReference type="ARBA" id="ARBA00023235"/>
    </source>
</evidence>
<dbReference type="SUPFAM" id="SSF64153">
    <property type="entry name" value="YjeF N-terminal domain-like"/>
    <property type="match status" value="1"/>
</dbReference>
<dbReference type="GO" id="GO:0110051">
    <property type="term" value="P:metabolite repair"/>
    <property type="evidence" value="ECO:0007669"/>
    <property type="project" value="TreeGrafter"/>
</dbReference>
<reference evidence="23" key="4">
    <citation type="submission" date="2016-10" db="EMBL/GenBank/DDBJ databases">
        <authorList>
            <person name="de Groot N.N."/>
        </authorList>
    </citation>
    <scope>NUCLEOTIDE SEQUENCE [LARGE SCALE GENOMIC DNA]</scope>
    <source>
        <strain evidence="23">DSM 16632</strain>
    </source>
</reference>
<evidence type="ECO:0000256" key="10">
    <source>
        <dbReference type="ARBA" id="ARBA00023027"/>
    </source>
</evidence>
<dbReference type="NCBIfam" id="TIGR00196">
    <property type="entry name" value="yjeF_cterm"/>
    <property type="match status" value="1"/>
</dbReference>
<evidence type="ECO:0000259" key="21">
    <source>
        <dbReference type="PROSITE" id="PS51385"/>
    </source>
</evidence>
<dbReference type="HAMAP" id="MF_01966">
    <property type="entry name" value="NADHX_epimerase"/>
    <property type="match status" value="1"/>
</dbReference>
<dbReference type="PROSITE" id="PS51383">
    <property type="entry name" value="YJEF_C_3"/>
    <property type="match status" value="1"/>
</dbReference>
<evidence type="ECO:0000256" key="15">
    <source>
        <dbReference type="ARBA" id="ARBA00048238"/>
    </source>
</evidence>
<evidence type="ECO:0000256" key="6">
    <source>
        <dbReference type="ARBA" id="ARBA00022741"/>
    </source>
</evidence>
<dbReference type="InterPro" id="IPR004443">
    <property type="entry name" value="YjeF_N_dom"/>
</dbReference>
<keyword evidence="13" id="KW-0511">Multifunctional enzyme</keyword>
<dbReference type="PANTHER" id="PTHR12592:SF0">
    <property type="entry name" value="ATP-DEPENDENT (S)-NAD(P)H-HYDRATE DEHYDRATASE"/>
    <property type="match status" value="1"/>
</dbReference>
<evidence type="ECO:0000256" key="14">
    <source>
        <dbReference type="ARBA" id="ARBA00025153"/>
    </source>
</evidence>
<dbReference type="EC" id="5.1.99.6" evidence="19"/>
<dbReference type="GO" id="GO:0005524">
    <property type="term" value="F:ATP binding"/>
    <property type="evidence" value="ECO:0007669"/>
    <property type="project" value="UniProtKB-UniRule"/>
</dbReference>
<evidence type="ECO:0000256" key="17">
    <source>
        <dbReference type="HAMAP-Rule" id="MF_01965"/>
    </source>
</evidence>
<keyword evidence="5 18" id="KW-0479">Metal-binding</keyword>
<dbReference type="InterPro" id="IPR000631">
    <property type="entry name" value="CARKD"/>
</dbReference>
<name>A0A126R1U4_METOL</name>
<feature type="binding site" evidence="17">
    <location>
        <position position="262"/>
    </location>
    <ligand>
        <name>(6S)-NADPHX</name>
        <dbReference type="ChEBI" id="CHEBI:64076"/>
    </ligand>
</feature>
<comment type="function">
    <text evidence="14 19">Bifunctional enzyme that catalyzes the epimerization of the S- and R-forms of NAD(P)HX and the dehydration of the S-form of NAD(P)HX at the expense of ADP, which is converted to AMP. This allows the repair of both epimers of NAD(P)HX, a damaged form of NAD(P)H that is a result of enzymatic or heat-dependent hydration.</text>
</comment>
<organism evidence="22 24">
    <name type="scientific">Methanobrevibacter olleyae</name>
    <dbReference type="NCBI Taxonomy" id="294671"/>
    <lineage>
        <taxon>Archaea</taxon>
        <taxon>Methanobacteriati</taxon>
        <taxon>Methanobacteriota</taxon>
        <taxon>Methanomada group</taxon>
        <taxon>Methanobacteria</taxon>
        <taxon>Methanobacteriales</taxon>
        <taxon>Methanobacteriaceae</taxon>
        <taxon>Methanobrevibacter</taxon>
    </lineage>
</organism>
<reference evidence="22 24" key="1">
    <citation type="journal article" date="2016" name="Genome Announc.">
        <title>Draft Genome Sequence of the Rumen Methanogen Methanobrevibacter olleyae YLM1.</title>
        <authorList>
            <person name="Kelly W.J."/>
            <person name="Li D."/>
            <person name="Lambie S.C."/>
            <person name="Cox F."/>
            <person name="Attwood G.T."/>
            <person name="Altermann E."/>
            <person name="Leahy S.C."/>
        </authorList>
    </citation>
    <scope>NUCLEOTIDE SEQUENCE [LARGE SCALE GENOMIC DNA]</scope>
    <source>
        <strain evidence="22 24">YLM1</strain>
    </source>
</reference>
<reference evidence="24" key="2">
    <citation type="submission" date="2016-02" db="EMBL/GenBank/DDBJ databases">
        <title>The draft genome sequence of the rumen methanogen Methanobrevibacter olleyae YLM1.</title>
        <authorList>
            <consortium name="New Zealand Agricultural Greenhouse Gas Research Centre/Pastoral Greenhouse Gas Research Consortium"/>
            <person name="Kelly W.J."/>
            <person name="Li D."/>
            <person name="Lambie S.C."/>
            <person name="Attwood G.T."/>
            <person name="Altermann E."/>
            <person name="Leahy S.C."/>
        </authorList>
    </citation>
    <scope>NUCLEOTIDE SEQUENCE [LARGE SCALE GENOMIC DNA]</scope>
    <source>
        <strain evidence="24">YLM1</strain>
    </source>
</reference>
<dbReference type="Gene3D" id="3.40.50.10260">
    <property type="entry name" value="YjeF N-terminal domain"/>
    <property type="match status" value="1"/>
</dbReference>
<feature type="binding site" evidence="17">
    <location>
        <position position="378"/>
    </location>
    <ligand>
        <name>(6S)-NADPHX</name>
        <dbReference type="ChEBI" id="CHEBI:64076"/>
    </ligand>
</feature>
<comment type="similarity">
    <text evidence="4 19">In the C-terminal section; belongs to the NnrD/CARKD family.</text>
</comment>
<comment type="subunit">
    <text evidence="17">Homotetramer.</text>
</comment>
<feature type="binding site" evidence="18">
    <location>
        <begin position="140"/>
        <end position="146"/>
    </location>
    <ligand>
        <name>(6S)-NADPHX</name>
        <dbReference type="ChEBI" id="CHEBI:64076"/>
    </ligand>
</feature>
<keyword evidence="10 17" id="KW-0520">NAD</keyword>
<sequence length="525" mass="56942">MDPIDMMTTDYNCEYLGLSRLCLMENAGKSISDEIAALSTFKFSKPIKIIIFTGSGGNGGDGFVAARHLLNRGFEVQVYCLNTLDEIKSDDALANLEILMSLEPRVSRLSVDFIKDSYDLDKLDLNDSNSEFIVLDCLLGTGIKGNLRRKLRKTVELINEINGLKVAVDVPSGLDPLTGEISDIAVDADYTISFHKIKTGVKLAGEEKVGGMITCDIGIPLEAEIFVEGGDLLRLKNRNNDSHKGNNGKVLIVGGSKDYHGAPAISAKAAIATGADLTYIYTPKSAALAIKSLSEDFIVKEAKNDYLSLDDLEDILELASKVDAVLLGPGSSQNEETAKLFNVLAMKIDKPLVLDADALKLVDLSLISKKEDLIITPHLAEFKSFFRNIISNEDLSNFERTIKLDDKDNLDFRKVNDKIDSLQRVTKKIKGSIILKGKYDFIFNGNKLKINRTGNPGMTVGGTGDALAGICLSLLSQELNSFDAALLAPYLNGKAGDLAYEAQGYGFGAQDLTQYLGAVMSGLID</sequence>
<dbReference type="InterPro" id="IPR036652">
    <property type="entry name" value="YjeF_N_dom_sf"/>
</dbReference>
<dbReference type="PIRSF" id="PIRSF017184">
    <property type="entry name" value="Nnr"/>
    <property type="match status" value="1"/>
</dbReference>
<comment type="similarity">
    <text evidence="18">Belongs to the NnrE/AIBP family.</text>
</comment>
<dbReference type="STRING" id="294671.YLM1_1461"/>
<evidence type="ECO:0000256" key="8">
    <source>
        <dbReference type="ARBA" id="ARBA00022857"/>
    </source>
</evidence>
<dbReference type="KEGG" id="mol:YLM1_1461"/>
<evidence type="ECO:0000256" key="19">
    <source>
        <dbReference type="PIRNR" id="PIRNR017184"/>
    </source>
</evidence>
<comment type="similarity">
    <text evidence="17">Belongs to the NnrD/CARKD family.</text>
</comment>
<evidence type="ECO:0000256" key="16">
    <source>
        <dbReference type="ARBA" id="ARBA00049209"/>
    </source>
</evidence>
<dbReference type="AlphaFoldDB" id="A0A126R1U4"/>
<feature type="binding site" evidence="18">
    <location>
        <position position="172"/>
    </location>
    <ligand>
        <name>K(+)</name>
        <dbReference type="ChEBI" id="CHEBI:29103"/>
    </ligand>
</feature>
<dbReference type="PANTHER" id="PTHR12592">
    <property type="entry name" value="ATP-DEPENDENT (S)-NAD(P)H-HYDRATE DEHYDRATASE FAMILY MEMBER"/>
    <property type="match status" value="1"/>
</dbReference>
<feature type="binding site" evidence="18">
    <location>
        <position position="58"/>
    </location>
    <ligand>
        <name>K(+)</name>
        <dbReference type="ChEBI" id="CHEBI:29103"/>
    </ligand>
</feature>
<comment type="cofactor">
    <cofactor evidence="18 19">
        <name>K(+)</name>
        <dbReference type="ChEBI" id="CHEBI:29103"/>
    </cofactor>
    <text evidence="18 19">Binds 1 potassium ion per subunit.</text>
</comment>
<accession>A0A126R1U4</accession>
<comment type="similarity">
    <text evidence="3 19">In the N-terminal section; belongs to the NnrE/AIBP family.</text>
</comment>
<dbReference type="NCBIfam" id="TIGR00197">
    <property type="entry name" value="yjeF_nterm"/>
    <property type="match status" value="1"/>
</dbReference>
<feature type="binding site" evidence="17">
    <location>
        <position position="330"/>
    </location>
    <ligand>
        <name>(6S)-NADPHX</name>
        <dbReference type="ChEBI" id="CHEBI:64076"/>
    </ligand>
</feature>
<evidence type="ECO:0000313" key="25">
    <source>
        <dbReference type="Proteomes" id="UP000183442"/>
    </source>
</evidence>
<feature type="binding site" evidence="17">
    <location>
        <position position="464"/>
    </location>
    <ligand>
        <name>AMP</name>
        <dbReference type="ChEBI" id="CHEBI:456215"/>
    </ligand>
</feature>
<dbReference type="EC" id="4.2.1.136" evidence="19"/>